<dbReference type="Proteomes" id="UP000433876">
    <property type="component" value="Unassembled WGS sequence"/>
</dbReference>
<accession>A0A8S8ZFZ7</accession>
<gene>
    <name evidence="2" type="ORF">SMACR_08671</name>
</gene>
<dbReference type="VEuPathDB" id="FungiDB:SMAC_08671"/>
<feature type="region of interest" description="Disordered" evidence="1">
    <location>
        <begin position="575"/>
        <end position="612"/>
    </location>
</feature>
<reference evidence="2 3" key="1">
    <citation type="submission" date="2017-07" db="EMBL/GenBank/DDBJ databases">
        <title>Genome sequence of the Sordaria macrospora wild type strain R19027.</title>
        <authorList>
            <person name="Nowrousian M."/>
            <person name="Teichert I."/>
            <person name="Kueck U."/>
        </authorList>
    </citation>
    <scope>NUCLEOTIDE SEQUENCE [LARGE SCALE GENOMIC DNA]</scope>
    <source>
        <strain evidence="2 3">R19027</strain>
        <tissue evidence="2">Mycelium</tissue>
    </source>
</reference>
<sequence length="612" mass="69777">MARIKRTLRLSPREVLRRTPWATPHIWDAADLPAQLAPESDRSPGPVYNLEQQELGPNEYMITSYRDHDDIWLPSFFAELMEDHNQISGLQMEGVFRGRWVRDRKLRKPAWGFPERPWQSWNWRMPLRSQGSPPEPLSLPQDYVMQAYPLGHEDSICAADLDMIDVPNATFNPCPGGRGMLDKLPVEVLEMIIEYLVPTGCTYNFFMAEMRDVHSEFRSIRYVVHQMVPIWTPKELDKLDERLDKEEVDACEDTDEMDFPDGEGDEEKEIAKRSKTAIQGGSAHMALACINKTFQDLIYARFYGGNTFIFHLSSYPFTPINIEARDLDTRWTSWTRVLTRNVRPRVVTRNTARPPGPLGPITARAARYITDIKFSIVTPYEDTTDEEAMGHLAQAVDSAVSLLLLTPTDASPEEQEKRRQPSVSLHLQFSSPHASMDDNIVTLQAGFNRVTEKIYVGPGTWSGIQGRLDQTPAENKLDLMMQPLWKLRGLIKDMCVHGYEIPMDFLDEVGLVCVDKEVPPSTICYTYHNQTTCECIKNGARECPRKRLLSGVPTPRWQLEGLGWTFFRGAERLKERNTRDDTTTSHSAATKATGTKPPIYIPSAYDKGPWSP</sequence>
<dbReference type="AlphaFoldDB" id="A0A8S8ZFZ7"/>
<protein>
    <submittedName>
        <fullName evidence="2">Uncharacterized protein</fullName>
    </submittedName>
</protein>
<comment type="caution">
    <text evidence="2">The sequence shown here is derived from an EMBL/GenBank/DDBJ whole genome shotgun (WGS) entry which is preliminary data.</text>
</comment>
<dbReference type="EMBL" id="NMPR01000131">
    <property type="protein sequence ID" value="KAA8629557.1"/>
    <property type="molecule type" value="Genomic_DNA"/>
</dbReference>
<evidence type="ECO:0000313" key="2">
    <source>
        <dbReference type="EMBL" id="KAA8629557.1"/>
    </source>
</evidence>
<organism evidence="2 3">
    <name type="scientific">Sordaria macrospora</name>
    <dbReference type="NCBI Taxonomy" id="5147"/>
    <lineage>
        <taxon>Eukaryota</taxon>
        <taxon>Fungi</taxon>
        <taxon>Dikarya</taxon>
        <taxon>Ascomycota</taxon>
        <taxon>Pezizomycotina</taxon>
        <taxon>Sordariomycetes</taxon>
        <taxon>Sordariomycetidae</taxon>
        <taxon>Sordariales</taxon>
        <taxon>Sordariaceae</taxon>
        <taxon>Sordaria</taxon>
    </lineage>
</organism>
<name>A0A8S8ZFZ7_SORMA</name>
<evidence type="ECO:0000256" key="1">
    <source>
        <dbReference type="SAM" id="MobiDB-lite"/>
    </source>
</evidence>
<proteinExistence type="predicted"/>
<evidence type="ECO:0000313" key="3">
    <source>
        <dbReference type="Proteomes" id="UP000433876"/>
    </source>
</evidence>
<feature type="compositionally biased region" description="Low complexity" evidence="1">
    <location>
        <begin position="584"/>
        <end position="596"/>
    </location>
</feature>